<accession>A0ABU5LDQ1</accession>
<proteinExistence type="predicted"/>
<comment type="caution">
    <text evidence="1">The sequence shown here is derived from an EMBL/GenBank/DDBJ whole genome shotgun (WGS) entry which is preliminary data.</text>
</comment>
<dbReference type="RefSeq" id="WP_322542098.1">
    <property type="nucleotide sequence ID" value="NZ_JAOBTT010000001.1"/>
</dbReference>
<evidence type="ECO:0000313" key="2">
    <source>
        <dbReference type="Proteomes" id="UP001288620"/>
    </source>
</evidence>
<name>A0ABU5LDQ1_9GAMM</name>
<keyword evidence="2" id="KW-1185">Reference proteome</keyword>
<organism evidence="1 2">
    <name type="scientific">Pantoea eucrina</name>
    <dbReference type="NCBI Taxonomy" id="472693"/>
    <lineage>
        <taxon>Bacteria</taxon>
        <taxon>Pseudomonadati</taxon>
        <taxon>Pseudomonadota</taxon>
        <taxon>Gammaproteobacteria</taxon>
        <taxon>Enterobacterales</taxon>
        <taxon>Erwiniaceae</taxon>
        <taxon>Pantoea</taxon>
    </lineage>
</organism>
<dbReference type="EMBL" id="JAOBTT010000001">
    <property type="protein sequence ID" value="MDZ7278079.1"/>
    <property type="molecule type" value="Genomic_DNA"/>
</dbReference>
<evidence type="ECO:0000313" key="1">
    <source>
        <dbReference type="EMBL" id="MDZ7278079.1"/>
    </source>
</evidence>
<gene>
    <name evidence="1" type="ORF">N4G40_07300</name>
</gene>
<dbReference type="Proteomes" id="UP001288620">
    <property type="component" value="Unassembled WGS sequence"/>
</dbReference>
<reference evidence="2" key="1">
    <citation type="submission" date="2023-07" db="EMBL/GenBank/DDBJ databases">
        <title>Structural and functional analysis of rice phyllospheric bacteria for their antimicrobial properties and defense elicitation against blast disease.</title>
        <authorList>
            <person name="Sahu K.P."/>
            <person name="Asharani P."/>
            <person name="Kumar M."/>
            <person name="Reddy B."/>
            <person name="Kumar A."/>
        </authorList>
    </citation>
    <scope>NUCLEOTIDE SEQUENCE [LARGE SCALE GENOMIC DNA]</scope>
    <source>
        <strain evidence="2">OsEp_Plm_30P10</strain>
    </source>
</reference>
<sequence length="57" mass="6758">MQEGYYWVQHDDDQPEVWFWSNNTVTGWFKPTHHEPLDAQDFAAQGYKVVSDRLSLS</sequence>
<protein>
    <submittedName>
        <fullName evidence="1">Uncharacterized protein</fullName>
    </submittedName>
</protein>